<evidence type="ECO:0000313" key="7">
    <source>
        <dbReference type="EMBL" id="RXH83179.1"/>
    </source>
</evidence>
<evidence type="ECO:0000259" key="6">
    <source>
        <dbReference type="PROSITE" id="PS50863"/>
    </source>
</evidence>
<reference evidence="7 8" key="1">
    <citation type="submission" date="2018-10" db="EMBL/GenBank/DDBJ databases">
        <title>A high-quality apple genome assembly.</title>
        <authorList>
            <person name="Hu J."/>
        </authorList>
    </citation>
    <scope>NUCLEOTIDE SEQUENCE [LARGE SCALE GENOMIC DNA]</scope>
    <source>
        <strain evidence="8">cv. HFTH1</strain>
        <tissue evidence="7">Young leaf</tissue>
    </source>
</reference>
<evidence type="ECO:0000256" key="3">
    <source>
        <dbReference type="ARBA" id="ARBA00023125"/>
    </source>
</evidence>
<dbReference type="PANTHER" id="PTHR31920">
    <property type="entry name" value="B3 DOMAIN-CONTAINING"/>
    <property type="match status" value="1"/>
</dbReference>
<keyword evidence="5" id="KW-0539">Nucleus</keyword>
<evidence type="ECO:0000313" key="8">
    <source>
        <dbReference type="Proteomes" id="UP000290289"/>
    </source>
</evidence>
<dbReference type="InterPro" id="IPR015300">
    <property type="entry name" value="DNA-bd_pseudobarrel_sf"/>
</dbReference>
<dbReference type="InterPro" id="IPR050655">
    <property type="entry name" value="Plant_B3_domain"/>
</dbReference>
<evidence type="ECO:0000256" key="5">
    <source>
        <dbReference type="ARBA" id="ARBA00023242"/>
    </source>
</evidence>
<dbReference type="STRING" id="3750.A0A498IJ59"/>
<comment type="caution">
    <text evidence="7">The sequence shown here is derived from an EMBL/GenBank/DDBJ whole genome shotgun (WGS) entry which is preliminary data.</text>
</comment>
<dbReference type="Gramene" id="mRNA:MD11G0201500">
    <property type="protein sequence ID" value="mRNA:MD11G0201500"/>
    <property type="gene ID" value="MD11G0201500"/>
</dbReference>
<dbReference type="PANTHER" id="PTHR31920:SF149">
    <property type="entry name" value="B3 DOMAIN-CONTAINING PROTEIN OS01G0723500-LIKE ISOFORM X1"/>
    <property type="match status" value="1"/>
</dbReference>
<name>A0A498IJ59_MALDO</name>
<dbReference type="GO" id="GO:0003677">
    <property type="term" value="F:DNA binding"/>
    <property type="evidence" value="ECO:0007669"/>
    <property type="project" value="UniProtKB-KW"/>
</dbReference>
<dbReference type="GO" id="GO:0005634">
    <property type="term" value="C:nucleus"/>
    <property type="evidence" value="ECO:0007669"/>
    <property type="project" value="UniProtKB-SubCell"/>
</dbReference>
<gene>
    <name evidence="7" type="ORF">DVH24_003677</name>
</gene>
<evidence type="ECO:0000256" key="1">
    <source>
        <dbReference type="ARBA" id="ARBA00004123"/>
    </source>
</evidence>
<dbReference type="Proteomes" id="UP000290289">
    <property type="component" value="Chromosome 11"/>
</dbReference>
<dbReference type="SUPFAM" id="SSF101936">
    <property type="entry name" value="DNA-binding pseudobarrel domain"/>
    <property type="match status" value="2"/>
</dbReference>
<dbReference type="AlphaFoldDB" id="A0A498IJ59"/>
<feature type="domain" description="TF-B3" evidence="6">
    <location>
        <begin position="188"/>
        <end position="285"/>
    </location>
</feature>
<sequence>MARKPKKPSFIKILAGDTSQGLRVPPAFIMKNFNGRSLCKCDLKGPTGIRRTVELEERENGLFFHDGWQGFVKDHLLEAGDFLVFIYDGVSKFNVKIYDRSACEKDVEVAKMNKGNQARRKVEVVDIDTENVKAEVVDIDTVNYSQDREKQMIFSSWSCDHLKSRKRPVSNYVEDTSTASILLETENPCFLHFLNHRNRLYNVRIPKQLALDEGLTDKDSVTLQDPDGRSWFVRLRTHYTDRFDYLNLSTGWRECGKANQISLGDTIVFEFVKQSVIQVHIFRKGEVRGNVCRLVLVAPYGKKKR</sequence>
<evidence type="ECO:0000256" key="2">
    <source>
        <dbReference type="ARBA" id="ARBA00023015"/>
    </source>
</evidence>
<dbReference type="SMR" id="A0A498IJ59"/>
<protein>
    <recommendedName>
        <fullName evidence="6">TF-B3 domain-containing protein</fullName>
    </recommendedName>
</protein>
<evidence type="ECO:0000256" key="4">
    <source>
        <dbReference type="ARBA" id="ARBA00023163"/>
    </source>
</evidence>
<dbReference type="EMBL" id="RDQH01000337">
    <property type="protein sequence ID" value="RXH83179.1"/>
    <property type="molecule type" value="Genomic_DNA"/>
</dbReference>
<organism evidence="7 8">
    <name type="scientific">Malus domestica</name>
    <name type="common">Apple</name>
    <name type="synonym">Pyrus malus</name>
    <dbReference type="NCBI Taxonomy" id="3750"/>
    <lineage>
        <taxon>Eukaryota</taxon>
        <taxon>Viridiplantae</taxon>
        <taxon>Streptophyta</taxon>
        <taxon>Embryophyta</taxon>
        <taxon>Tracheophyta</taxon>
        <taxon>Spermatophyta</taxon>
        <taxon>Magnoliopsida</taxon>
        <taxon>eudicotyledons</taxon>
        <taxon>Gunneridae</taxon>
        <taxon>Pentapetalae</taxon>
        <taxon>rosids</taxon>
        <taxon>fabids</taxon>
        <taxon>Rosales</taxon>
        <taxon>Rosaceae</taxon>
        <taxon>Amygdaloideae</taxon>
        <taxon>Maleae</taxon>
        <taxon>Malus</taxon>
    </lineage>
</organism>
<dbReference type="CDD" id="cd10017">
    <property type="entry name" value="B3_DNA"/>
    <property type="match status" value="2"/>
</dbReference>
<feature type="domain" description="TF-B3" evidence="6">
    <location>
        <begin position="7"/>
        <end position="101"/>
    </location>
</feature>
<dbReference type="Pfam" id="PF02362">
    <property type="entry name" value="B3"/>
    <property type="match status" value="2"/>
</dbReference>
<dbReference type="SMART" id="SM01019">
    <property type="entry name" value="B3"/>
    <property type="match status" value="2"/>
</dbReference>
<keyword evidence="2" id="KW-0805">Transcription regulation</keyword>
<accession>A0A498IJ59</accession>
<dbReference type="OrthoDB" id="1183279at2759"/>
<dbReference type="PROSITE" id="PS50863">
    <property type="entry name" value="B3"/>
    <property type="match status" value="2"/>
</dbReference>
<keyword evidence="8" id="KW-1185">Reference proteome</keyword>
<keyword evidence="4" id="KW-0804">Transcription</keyword>
<dbReference type="Gene3D" id="2.40.330.10">
    <property type="entry name" value="DNA-binding pseudobarrel domain"/>
    <property type="match status" value="2"/>
</dbReference>
<comment type="subcellular location">
    <subcellularLocation>
        <location evidence="1">Nucleus</location>
    </subcellularLocation>
</comment>
<dbReference type="InterPro" id="IPR003340">
    <property type="entry name" value="B3_DNA-bd"/>
</dbReference>
<keyword evidence="3" id="KW-0238">DNA-binding</keyword>
<proteinExistence type="predicted"/>